<evidence type="ECO:0000256" key="1">
    <source>
        <dbReference type="ARBA" id="ARBA00004370"/>
    </source>
</evidence>
<feature type="transmembrane region" description="Helical" evidence="5">
    <location>
        <begin position="203"/>
        <end position="223"/>
    </location>
</feature>
<keyword evidence="2 5" id="KW-0812">Transmembrane</keyword>
<feature type="transmembrane region" description="Helical" evidence="5">
    <location>
        <begin position="76"/>
        <end position="96"/>
    </location>
</feature>
<dbReference type="PANTHER" id="PTHR11863">
    <property type="entry name" value="STEROL DESATURASE"/>
    <property type="match status" value="1"/>
</dbReference>
<name>A0ABQ0JGE6_9VIBR</name>
<evidence type="ECO:0000256" key="2">
    <source>
        <dbReference type="ARBA" id="ARBA00022692"/>
    </source>
</evidence>
<protein>
    <submittedName>
        <fullName evidence="7">Sterol desaturase</fullName>
    </submittedName>
</protein>
<keyword evidence="3 5" id="KW-1133">Transmembrane helix</keyword>
<dbReference type="InterPro" id="IPR050307">
    <property type="entry name" value="Sterol_Desaturase_Related"/>
</dbReference>
<keyword evidence="4 5" id="KW-0472">Membrane</keyword>
<evidence type="ECO:0000313" key="7">
    <source>
        <dbReference type="EMBL" id="GAL27798.1"/>
    </source>
</evidence>
<feature type="transmembrane region" description="Helical" evidence="5">
    <location>
        <begin position="116"/>
        <end position="138"/>
    </location>
</feature>
<reference evidence="8" key="1">
    <citation type="submission" date="2014-09" db="EMBL/GenBank/DDBJ databases">
        <title>Vibrio variabilis JCM 19239. (C206) whole genome shotgun sequence.</title>
        <authorList>
            <person name="Sawabe T."/>
            <person name="Meirelles P."/>
            <person name="Nakanishi M."/>
            <person name="Sayaka M."/>
            <person name="Hattori M."/>
            <person name="Ohkuma M."/>
        </authorList>
    </citation>
    <scope>NUCLEOTIDE SEQUENCE [LARGE SCALE GENOMIC DNA]</scope>
    <source>
        <strain evidence="8">JCM 19239</strain>
    </source>
</reference>
<evidence type="ECO:0000256" key="3">
    <source>
        <dbReference type="ARBA" id="ARBA00022989"/>
    </source>
</evidence>
<keyword evidence="8" id="KW-1185">Reference proteome</keyword>
<feature type="domain" description="Fatty acid hydroxylase" evidence="6">
    <location>
        <begin position="127"/>
        <end position="274"/>
    </location>
</feature>
<evidence type="ECO:0000313" key="8">
    <source>
        <dbReference type="Proteomes" id="UP000029223"/>
    </source>
</evidence>
<evidence type="ECO:0000259" key="6">
    <source>
        <dbReference type="Pfam" id="PF04116"/>
    </source>
</evidence>
<feature type="transmembrane region" description="Helical" evidence="5">
    <location>
        <begin position="25"/>
        <end position="43"/>
    </location>
</feature>
<comment type="caution">
    <text evidence="7">The sequence shown here is derived from an EMBL/GenBank/DDBJ whole genome shotgun (WGS) entry which is preliminary data.</text>
</comment>
<evidence type="ECO:0000256" key="5">
    <source>
        <dbReference type="SAM" id="Phobius"/>
    </source>
</evidence>
<dbReference type="EMBL" id="BBMS01000033">
    <property type="protein sequence ID" value="GAL27798.1"/>
    <property type="molecule type" value="Genomic_DNA"/>
</dbReference>
<comment type="subcellular location">
    <subcellularLocation>
        <location evidence="1">Membrane</location>
    </subcellularLocation>
</comment>
<evidence type="ECO:0000256" key="4">
    <source>
        <dbReference type="ARBA" id="ARBA00023136"/>
    </source>
</evidence>
<organism evidence="7 8">
    <name type="scientific">Vibrio variabilis</name>
    <dbReference type="NCBI Taxonomy" id="990271"/>
    <lineage>
        <taxon>Bacteria</taxon>
        <taxon>Pseudomonadati</taxon>
        <taxon>Pseudomonadota</taxon>
        <taxon>Gammaproteobacteria</taxon>
        <taxon>Vibrionales</taxon>
        <taxon>Vibrionaceae</taxon>
        <taxon>Vibrio</taxon>
    </lineage>
</organism>
<dbReference type="Proteomes" id="UP000029223">
    <property type="component" value="Unassembled WGS sequence"/>
</dbReference>
<sequence length="343" mass="40377">MYYMSEIYNYLVIQFSFFKNPSHGLFIGYIFIAVIISLIYGCVKNRTVNIVKSCGYLFKIHFRDNISYIDDIKVFVIDKLVLGFFYTFLFGVAFFFKEKTNELMHFVGLFSTSNNATLTTMILYSLGAIIVFDFSTFIEHYMSHKFKFLWEFHKVHHVPQNLNPITAYRSHPVNQGLFVTISGVLTGVYSGIVSSFYPDTQLSLVFAGQNVFMFIFLMFGLNLQHSHVQIRYPIIIRDIFVSPEYHQTHHSIAEEHHDKNFGFLFSFWDRIFGTQIHLHSDKRLRFGVKGINYEEYSGVINHYVTPFVKVFIVKNTRERKYIILIHKCRYSELRARINFVNAM</sequence>
<gene>
    <name evidence="7" type="ORF">JCM19239_1519</name>
</gene>
<feature type="transmembrane region" description="Helical" evidence="5">
    <location>
        <begin position="177"/>
        <end position="197"/>
    </location>
</feature>
<dbReference type="Pfam" id="PF04116">
    <property type="entry name" value="FA_hydroxylase"/>
    <property type="match status" value="1"/>
</dbReference>
<accession>A0ABQ0JGE6</accession>
<proteinExistence type="predicted"/>
<dbReference type="InterPro" id="IPR006694">
    <property type="entry name" value="Fatty_acid_hydroxylase"/>
</dbReference>